<proteinExistence type="predicted"/>
<sequence>MSNAVVLVDTREHASPVLRAIKETGCGVVKTKLEVGDYVAGHYVFERKSASDFVNSIIDGRLFDQAERLKASGLKPLVVIEGDLWAELEFRKISPNAVLGAQLGLYAMGVGVVYVRDESQTGALVCLAAKKGQGGVKVPSVKKSVDVKRLQIVFLSSLPGVGPRRAEELLRRYGSPLNALLNYKSWDIDTKRHALIKRVLETPYGDNSSLDKFL</sequence>
<dbReference type="OrthoDB" id="121419at2157"/>
<dbReference type="RefSeq" id="WP_011849313.1">
    <property type="nucleotide sequence ID" value="NC_009073.1"/>
</dbReference>
<evidence type="ECO:0000256" key="1">
    <source>
        <dbReference type="ARBA" id="ARBA00022801"/>
    </source>
</evidence>
<keyword evidence="1" id="KW-0378">Hydrolase</keyword>
<dbReference type="Proteomes" id="UP000001431">
    <property type="component" value="Chromosome"/>
</dbReference>
<accession>A3MTT8</accession>
<dbReference type="PANTHER" id="PTHR13451">
    <property type="entry name" value="CLASS II CROSSOVER JUNCTION ENDONUCLEASE MUS81"/>
    <property type="match status" value="1"/>
</dbReference>
<dbReference type="InterPro" id="IPR011335">
    <property type="entry name" value="Restrct_endonuc-II-like"/>
</dbReference>
<protein>
    <submittedName>
        <fullName evidence="3">ERCC4 domain protein</fullName>
    </submittedName>
</protein>
<evidence type="ECO:0000259" key="2">
    <source>
        <dbReference type="SMART" id="SM00891"/>
    </source>
</evidence>
<dbReference type="GO" id="GO:0000727">
    <property type="term" value="P:double-strand break repair via break-induced replication"/>
    <property type="evidence" value="ECO:0007669"/>
    <property type="project" value="TreeGrafter"/>
</dbReference>
<reference evidence="3" key="1">
    <citation type="submission" date="2007-02" db="EMBL/GenBank/DDBJ databases">
        <title>Complete sequence of Pyrobaculum calidifontis JCM 11548.</title>
        <authorList>
            <consortium name="US DOE Joint Genome Institute"/>
            <person name="Copeland A."/>
            <person name="Lucas S."/>
            <person name="Lapidus A."/>
            <person name="Barry K."/>
            <person name="Glavina del Rio T."/>
            <person name="Dalin E."/>
            <person name="Tice H."/>
            <person name="Pitluck S."/>
            <person name="Chain P."/>
            <person name="Malfatti S."/>
            <person name="Shin M."/>
            <person name="Vergez L."/>
            <person name="Schmutz J."/>
            <person name="Larimer F."/>
            <person name="Land M."/>
            <person name="Hauser L."/>
            <person name="Kyrpides N."/>
            <person name="Mikhailova N."/>
            <person name="Cozen A.E."/>
            <person name="Fitz-Gibbon S.T."/>
            <person name="House C.H."/>
            <person name="Saltikov C."/>
            <person name="Lowe T.M."/>
            <person name="Richardson P."/>
        </authorList>
    </citation>
    <scope>NUCLEOTIDE SEQUENCE [LARGE SCALE GENOMIC DNA]</scope>
    <source>
        <strain evidence="3">JCM 11548</strain>
    </source>
</reference>
<dbReference type="PANTHER" id="PTHR13451:SF0">
    <property type="entry name" value="CROSSOVER JUNCTION ENDONUCLEASE MUS81"/>
    <property type="match status" value="1"/>
</dbReference>
<dbReference type="SMART" id="SM00891">
    <property type="entry name" value="ERCC4"/>
    <property type="match status" value="1"/>
</dbReference>
<dbReference type="GO" id="GO:0003677">
    <property type="term" value="F:DNA binding"/>
    <property type="evidence" value="ECO:0007669"/>
    <property type="project" value="InterPro"/>
</dbReference>
<dbReference type="InterPro" id="IPR006166">
    <property type="entry name" value="ERCC4_domain"/>
</dbReference>
<evidence type="ECO:0000313" key="4">
    <source>
        <dbReference type="Proteomes" id="UP000001431"/>
    </source>
</evidence>
<evidence type="ECO:0000313" key="3">
    <source>
        <dbReference type="EMBL" id="ABO08055.1"/>
    </source>
</evidence>
<dbReference type="GeneID" id="4910206"/>
<keyword evidence="4" id="KW-1185">Reference proteome</keyword>
<dbReference type="AlphaFoldDB" id="A3MTT8"/>
<dbReference type="HOGENOM" id="CLU_101253_0_0_2"/>
<organism evidence="3 4">
    <name type="scientific">Pyrobaculum calidifontis (strain DSM 21063 / JCM 11548 / VA1)</name>
    <dbReference type="NCBI Taxonomy" id="410359"/>
    <lineage>
        <taxon>Archaea</taxon>
        <taxon>Thermoproteota</taxon>
        <taxon>Thermoprotei</taxon>
        <taxon>Thermoproteales</taxon>
        <taxon>Thermoproteaceae</taxon>
        <taxon>Pyrobaculum</taxon>
    </lineage>
</organism>
<feature type="domain" description="ERCC4" evidence="2">
    <location>
        <begin position="5"/>
        <end position="84"/>
    </location>
</feature>
<dbReference type="GO" id="GO:0008821">
    <property type="term" value="F:crossover junction DNA endonuclease activity"/>
    <property type="evidence" value="ECO:0007669"/>
    <property type="project" value="InterPro"/>
</dbReference>
<dbReference type="SUPFAM" id="SSF52980">
    <property type="entry name" value="Restriction endonuclease-like"/>
    <property type="match status" value="1"/>
</dbReference>
<dbReference type="GO" id="GO:0006308">
    <property type="term" value="P:DNA catabolic process"/>
    <property type="evidence" value="ECO:0007669"/>
    <property type="project" value="InterPro"/>
</dbReference>
<dbReference type="Gene3D" id="1.10.150.20">
    <property type="entry name" value="5' to 3' exonuclease, C-terminal subdomain"/>
    <property type="match status" value="1"/>
</dbReference>
<dbReference type="STRING" id="410359.Pcal_0629"/>
<dbReference type="Pfam" id="PF02732">
    <property type="entry name" value="ERCC4"/>
    <property type="match status" value="1"/>
</dbReference>
<dbReference type="GO" id="GO:0048476">
    <property type="term" value="C:Holliday junction resolvase complex"/>
    <property type="evidence" value="ECO:0007669"/>
    <property type="project" value="TreeGrafter"/>
</dbReference>
<dbReference type="GO" id="GO:0048257">
    <property type="term" value="F:3'-flap endonuclease activity"/>
    <property type="evidence" value="ECO:0007669"/>
    <property type="project" value="TreeGrafter"/>
</dbReference>
<dbReference type="EMBL" id="CP000561">
    <property type="protein sequence ID" value="ABO08055.1"/>
    <property type="molecule type" value="Genomic_DNA"/>
</dbReference>
<dbReference type="CDD" id="cd20075">
    <property type="entry name" value="XPF_nuclease_XPF_arch"/>
    <property type="match status" value="1"/>
</dbReference>
<name>A3MTT8_PYRCJ</name>
<dbReference type="InterPro" id="IPR033309">
    <property type="entry name" value="Mus81"/>
</dbReference>
<dbReference type="KEGG" id="pcl:Pcal_0629"/>
<dbReference type="eggNOG" id="arCOG04206">
    <property type="taxonomic scope" value="Archaea"/>
</dbReference>
<dbReference type="Gene3D" id="3.40.50.10130">
    <property type="match status" value="1"/>
</dbReference>
<gene>
    <name evidence="3" type="ordered locus">Pcal_0629</name>
</gene>